<dbReference type="InterPro" id="IPR000953">
    <property type="entry name" value="Chromo/chromo_shadow_dom"/>
</dbReference>
<dbReference type="Gene3D" id="2.40.50.40">
    <property type="match status" value="1"/>
</dbReference>
<name>A0AA88UQU8_9ASTE</name>
<dbReference type="Pfam" id="PF24626">
    <property type="entry name" value="SH3_Tf2-1"/>
    <property type="match status" value="1"/>
</dbReference>
<reference evidence="2" key="1">
    <citation type="submission" date="2022-12" db="EMBL/GenBank/DDBJ databases">
        <title>Draft genome assemblies for two species of Escallonia (Escalloniales).</title>
        <authorList>
            <person name="Chanderbali A."/>
            <person name="Dervinis C."/>
            <person name="Anghel I."/>
            <person name="Soltis D."/>
            <person name="Soltis P."/>
            <person name="Zapata F."/>
        </authorList>
    </citation>
    <scope>NUCLEOTIDE SEQUENCE</scope>
    <source>
        <strain evidence="2">UCBG92.1500</strain>
        <tissue evidence="2">Leaf</tissue>
    </source>
</reference>
<sequence length="315" mass="36502">MVFLRKERLPTSTYHKLKSKKVGPCKILRKFGDNAYEVELPHGLVISPIFNVAHIYTFHGDTHDELGDVGDKTSSEVSTKQRDKVERVIDVREIKIRAGAYLKFLVKWAGQPNYENSWLSEEEFMKLDVEMCYVTKMATRTEANTEKRNIKIELQLHPSQGSQESKAWVLRIQPRRAFRSLYRCYMRERLAQSHCFLCYSLLLRSRRRCLKPQNFIKRLEKLRNAKGFVGPAHAFTYTSLEKLHVISNHLSELAQTAHSTIFALRLRSSRAQALALMLPPWPLDWPFSLCFSIGWDEDGCEEGKEMNGGHGSRRV</sequence>
<dbReference type="Proteomes" id="UP001187471">
    <property type="component" value="Unassembled WGS sequence"/>
</dbReference>
<dbReference type="InterPro" id="IPR016197">
    <property type="entry name" value="Chromo-like_dom_sf"/>
</dbReference>
<dbReference type="InterPro" id="IPR023780">
    <property type="entry name" value="Chromo_domain"/>
</dbReference>
<dbReference type="AlphaFoldDB" id="A0AA88UQU8"/>
<gene>
    <name evidence="2" type="ORF">RJ640_000724</name>
</gene>
<keyword evidence="3" id="KW-1185">Reference proteome</keyword>
<dbReference type="Pfam" id="PF00385">
    <property type="entry name" value="Chromo"/>
    <property type="match status" value="1"/>
</dbReference>
<dbReference type="SUPFAM" id="SSF54160">
    <property type="entry name" value="Chromo domain-like"/>
    <property type="match status" value="1"/>
</dbReference>
<proteinExistence type="predicted"/>
<dbReference type="PROSITE" id="PS50013">
    <property type="entry name" value="CHROMO_2"/>
    <property type="match status" value="1"/>
</dbReference>
<comment type="caution">
    <text evidence="2">The sequence shown here is derived from an EMBL/GenBank/DDBJ whole genome shotgun (WGS) entry which is preliminary data.</text>
</comment>
<evidence type="ECO:0000313" key="3">
    <source>
        <dbReference type="Proteomes" id="UP001187471"/>
    </source>
</evidence>
<accession>A0AA88UQU8</accession>
<evidence type="ECO:0000259" key="1">
    <source>
        <dbReference type="PROSITE" id="PS50013"/>
    </source>
</evidence>
<feature type="non-terminal residue" evidence="2">
    <location>
        <position position="315"/>
    </location>
</feature>
<evidence type="ECO:0000313" key="2">
    <source>
        <dbReference type="EMBL" id="KAK2994740.1"/>
    </source>
</evidence>
<feature type="domain" description="Chromo" evidence="1">
    <location>
        <begin position="83"/>
        <end position="122"/>
    </location>
</feature>
<protein>
    <recommendedName>
        <fullName evidence="1">Chromo domain-containing protein</fullName>
    </recommendedName>
</protein>
<dbReference type="InterPro" id="IPR056924">
    <property type="entry name" value="SH3_Tf2-1"/>
</dbReference>
<organism evidence="2 3">
    <name type="scientific">Escallonia rubra</name>
    <dbReference type="NCBI Taxonomy" id="112253"/>
    <lineage>
        <taxon>Eukaryota</taxon>
        <taxon>Viridiplantae</taxon>
        <taxon>Streptophyta</taxon>
        <taxon>Embryophyta</taxon>
        <taxon>Tracheophyta</taxon>
        <taxon>Spermatophyta</taxon>
        <taxon>Magnoliopsida</taxon>
        <taxon>eudicotyledons</taxon>
        <taxon>Gunneridae</taxon>
        <taxon>Pentapetalae</taxon>
        <taxon>asterids</taxon>
        <taxon>campanulids</taxon>
        <taxon>Escalloniales</taxon>
        <taxon>Escalloniaceae</taxon>
        <taxon>Escallonia</taxon>
    </lineage>
</organism>
<dbReference type="EMBL" id="JAVXUO010000176">
    <property type="protein sequence ID" value="KAK2994740.1"/>
    <property type="molecule type" value="Genomic_DNA"/>
</dbReference>